<comment type="caution">
    <text evidence="4">The sequence shown here is derived from an EMBL/GenBank/DDBJ whole genome shotgun (WGS) entry which is preliminary data.</text>
</comment>
<dbReference type="PROSITE" id="PS51186">
    <property type="entry name" value="GNAT"/>
    <property type="match status" value="1"/>
</dbReference>
<dbReference type="SUPFAM" id="SSF55729">
    <property type="entry name" value="Acyl-CoA N-acyltransferases (Nat)"/>
    <property type="match status" value="1"/>
</dbReference>
<keyword evidence="2" id="KW-0012">Acyltransferase</keyword>
<accession>A0ABQ3ZQG8</accession>
<dbReference type="EMBL" id="BOMN01000045">
    <property type="protein sequence ID" value="GIE20824.1"/>
    <property type="molecule type" value="Genomic_DNA"/>
</dbReference>
<dbReference type="PANTHER" id="PTHR43420">
    <property type="entry name" value="ACETYLTRANSFERASE"/>
    <property type="match status" value="1"/>
</dbReference>
<evidence type="ECO:0000313" key="4">
    <source>
        <dbReference type="EMBL" id="GIE20824.1"/>
    </source>
</evidence>
<proteinExistence type="predicted"/>
<name>A0ABQ3ZQG8_9ACTN</name>
<dbReference type="CDD" id="cd04301">
    <property type="entry name" value="NAT_SF"/>
    <property type="match status" value="1"/>
</dbReference>
<keyword evidence="1" id="KW-0808">Transferase</keyword>
<dbReference type="InterPro" id="IPR016181">
    <property type="entry name" value="Acyl_CoA_acyltransferase"/>
</dbReference>
<dbReference type="Pfam" id="PF00583">
    <property type="entry name" value="Acetyltransf_1"/>
    <property type="match status" value="1"/>
</dbReference>
<reference evidence="4 5" key="1">
    <citation type="submission" date="2021-01" db="EMBL/GenBank/DDBJ databases">
        <title>Whole genome shotgun sequence of Actinoplanes humidus NBRC 14915.</title>
        <authorList>
            <person name="Komaki H."/>
            <person name="Tamura T."/>
        </authorList>
    </citation>
    <scope>NUCLEOTIDE SEQUENCE [LARGE SCALE GENOMIC DNA]</scope>
    <source>
        <strain evidence="4 5">NBRC 14915</strain>
    </source>
</reference>
<dbReference type="InterPro" id="IPR000182">
    <property type="entry name" value="GNAT_dom"/>
</dbReference>
<dbReference type="PANTHER" id="PTHR43420:SF12">
    <property type="entry name" value="N-ACETYLTRANSFERASE DOMAIN-CONTAINING PROTEIN"/>
    <property type="match status" value="1"/>
</dbReference>
<protein>
    <recommendedName>
        <fullName evidence="3">N-acetyltransferase domain-containing protein</fullName>
    </recommendedName>
</protein>
<evidence type="ECO:0000259" key="3">
    <source>
        <dbReference type="PROSITE" id="PS51186"/>
    </source>
</evidence>
<organism evidence="4 5">
    <name type="scientific">Winogradskya humida</name>
    <dbReference type="NCBI Taxonomy" id="113566"/>
    <lineage>
        <taxon>Bacteria</taxon>
        <taxon>Bacillati</taxon>
        <taxon>Actinomycetota</taxon>
        <taxon>Actinomycetes</taxon>
        <taxon>Micromonosporales</taxon>
        <taxon>Micromonosporaceae</taxon>
        <taxon>Winogradskya</taxon>
    </lineage>
</organism>
<sequence length="230" mass="25254">MIKLDRIEPDDDPLLVWAAQDMQPGVRAWAHKSAAAVATPDVANRNRVAVRGSAADIDELLLQIRPEVAGFFPIGEEALIAELTSVQIVAGFGWMDTTSQTNRKPEKMEELQDDEVDAFLDENHPHSFARPGWPGVNRWAGLRDDDERLVAVATDAWTTTHTGFISGVATRRDARGQGLATRLCAALTDELLEGRDRVALLVDHDNVAALRTYERLGYTLRRVAAATFGG</sequence>
<dbReference type="RefSeq" id="WP_239158971.1">
    <property type="nucleotide sequence ID" value="NZ_BAAATV010000008.1"/>
</dbReference>
<dbReference type="InterPro" id="IPR050680">
    <property type="entry name" value="YpeA/RimI_acetyltransf"/>
</dbReference>
<evidence type="ECO:0000256" key="2">
    <source>
        <dbReference type="ARBA" id="ARBA00023315"/>
    </source>
</evidence>
<evidence type="ECO:0000256" key="1">
    <source>
        <dbReference type="ARBA" id="ARBA00022679"/>
    </source>
</evidence>
<keyword evidence="5" id="KW-1185">Reference proteome</keyword>
<dbReference type="Proteomes" id="UP000603200">
    <property type="component" value="Unassembled WGS sequence"/>
</dbReference>
<dbReference type="Gene3D" id="3.40.630.30">
    <property type="match status" value="1"/>
</dbReference>
<evidence type="ECO:0000313" key="5">
    <source>
        <dbReference type="Proteomes" id="UP000603200"/>
    </source>
</evidence>
<gene>
    <name evidence="4" type="ORF">Ahu01nite_039260</name>
</gene>
<feature type="domain" description="N-acetyltransferase" evidence="3">
    <location>
        <begin position="98"/>
        <end position="230"/>
    </location>
</feature>